<sequence length="209" mass="23155">MSQSPSSSHNFLEDTGIHRLKPPAAPLRLKTVSLCALLAFSLCINLLLISDFSSLRSDPPPLPGENPFAKASFSLTPAAGAEHGREEPELALYMSHMQRYTQKLGLAIAAQNQPLATFYQHELEENLETVIDEVTTYDGMPIAQPAKVMTLPHVEELEARIKKGDWAGSKVAFKNLVKSCNMCHEQTKHGFIKITDNTDHNPFNQDFTP</sequence>
<keyword evidence="2" id="KW-1185">Reference proteome</keyword>
<reference evidence="1" key="1">
    <citation type="submission" date="2021-03" db="EMBL/GenBank/DDBJ databases">
        <authorList>
            <person name="Wang G."/>
        </authorList>
    </citation>
    <scope>NUCLEOTIDE SEQUENCE</scope>
    <source>
        <strain evidence="1">KCTC 12899</strain>
    </source>
</reference>
<dbReference type="GO" id="GO:0020037">
    <property type="term" value="F:heme binding"/>
    <property type="evidence" value="ECO:0007669"/>
    <property type="project" value="InterPro"/>
</dbReference>
<protein>
    <submittedName>
        <fullName evidence="1">Uncharacterized protein</fullName>
    </submittedName>
</protein>
<dbReference type="SUPFAM" id="SSF47175">
    <property type="entry name" value="Cytochromes"/>
    <property type="match status" value="1"/>
</dbReference>
<dbReference type="GO" id="GO:0005506">
    <property type="term" value="F:iron ion binding"/>
    <property type="evidence" value="ECO:0007669"/>
    <property type="project" value="InterPro"/>
</dbReference>
<dbReference type="GO" id="GO:0009055">
    <property type="term" value="F:electron transfer activity"/>
    <property type="evidence" value="ECO:0007669"/>
    <property type="project" value="InterPro"/>
</dbReference>
<dbReference type="AlphaFoldDB" id="A0A8J7QID7"/>
<evidence type="ECO:0000313" key="2">
    <source>
        <dbReference type="Proteomes" id="UP000664417"/>
    </source>
</evidence>
<gene>
    <name evidence="1" type="ORF">J3U88_20570</name>
</gene>
<dbReference type="InterPro" id="IPR010980">
    <property type="entry name" value="Cyt_c/b562"/>
</dbReference>
<organism evidence="1 2">
    <name type="scientific">Acanthopleuribacter pedis</name>
    <dbReference type="NCBI Taxonomy" id="442870"/>
    <lineage>
        <taxon>Bacteria</taxon>
        <taxon>Pseudomonadati</taxon>
        <taxon>Acidobacteriota</taxon>
        <taxon>Holophagae</taxon>
        <taxon>Acanthopleuribacterales</taxon>
        <taxon>Acanthopleuribacteraceae</taxon>
        <taxon>Acanthopleuribacter</taxon>
    </lineage>
</organism>
<dbReference type="Proteomes" id="UP000664417">
    <property type="component" value="Unassembled WGS sequence"/>
</dbReference>
<comment type="caution">
    <text evidence="1">The sequence shown here is derived from an EMBL/GenBank/DDBJ whole genome shotgun (WGS) entry which is preliminary data.</text>
</comment>
<proteinExistence type="predicted"/>
<dbReference type="RefSeq" id="WP_207860860.1">
    <property type="nucleotide sequence ID" value="NZ_JAFREP010000020.1"/>
</dbReference>
<accession>A0A8J7QID7</accession>
<evidence type="ECO:0000313" key="1">
    <source>
        <dbReference type="EMBL" id="MBO1320885.1"/>
    </source>
</evidence>
<name>A0A8J7QID7_9BACT</name>
<dbReference type="EMBL" id="JAFREP010000020">
    <property type="protein sequence ID" value="MBO1320885.1"/>
    <property type="molecule type" value="Genomic_DNA"/>
</dbReference>
<dbReference type="GO" id="GO:0022900">
    <property type="term" value="P:electron transport chain"/>
    <property type="evidence" value="ECO:0007669"/>
    <property type="project" value="InterPro"/>
</dbReference>